<proteinExistence type="inferred from homology"/>
<sequence>MDALVARGAREQSVDLVTAPAVPPPLMVIAEVSGVPAERWAEFRRRGRRNGATAGSAGAGEGLPGPTGGTDPAALRLDPGDEPARAQISLAVSTLLRRAGGLRLTVAPQDVPRRRAHCIRTPLRLPVTLTVAERGRE</sequence>
<feature type="region of interest" description="Disordered" evidence="2">
    <location>
        <begin position="44"/>
        <end position="82"/>
    </location>
</feature>
<gene>
    <name evidence="3" type="ORF">HCN52_02310</name>
</gene>
<comment type="similarity">
    <text evidence="1">Belongs to the cytochrome P450 family.</text>
</comment>
<dbReference type="Proteomes" id="UP000727056">
    <property type="component" value="Unassembled WGS sequence"/>
</dbReference>
<dbReference type="RefSeq" id="WP_168086635.1">
    <property type="nucleotide sequence ID" value="NZ_BHZH01000050.1"/>
</dbReference>
<keyword evidence="4" id="KW-1185">Reference proteome</keyword>
<accession>A0ABX1C994</accession>
<evidence type="ECO:0000256" key="2">
    <source>
        <dbReference type="SAM" id="MobiDB-lite"/>
    </source>
</evidence>
<comment type="caution">
    <text evidence="3">The sequence shown here is derived from an EMBL/GenBank/DDBJ whole genome shotgun (WGS) entry which is preliminary data.</text>
</comment>
<evidence type="ECO:0000313" key="4">
    <source>
        <dbReference type="Proteomes" id="UP000727056"/>
    </source>
</evidence>
<organism evidence="3 4">
    <name type="scientific">Streptomyces bohaiensis</name>
    <dbReference type="NCBI Taxonomy" id="1431344"/>
    <lineage>
        <taxon>Bacteria</taxon>
        <taxon>Bacillati</taxon>
        <taxon>Actinomycetota</taxon>
        <taxon>Actinomycetes</taxon>
        <taxon>Kitasatosporales</taxon>
        <taxon>Streptomycetaceae</taxon>
        <taxon>Streptomyces</taxon>
    </lineage>
</organism>
<dbReference type="PANTHER" id="PTHR46696">
    <property type="entry name" value="P450, PUTATIVE (EUROFUNG)-RELATED"/>
    <property type="match status" value="1"/>
</dbReference>
<dbReference type="EMBL" id="JAAVJC010000008">
    <property type="protein sequence ID" value="NJQ13807.1"/>
    <property type="molecule type" value="Genomic_DNA"/>
</dbReference>
<feature type="compositionally biased region" description="Gly residues" evidence="2">
    <location>
        <begin position="57"/>
        <end position="68"/>
    </location>
</feature>
<evidence type="ECO:0000313" key="3">
    <source>
        <dbReference type="EMBL" id="NJQ13807.1"/>
    </source>
</evidence>
<reference evidence="3 4" key="1">
    <citation type="submission" date="2020-03" db="EMBL/GenBank/DDBJ databases">
        <title>Draft genome of Streptomyces sp. ventii, isolated from the Axial Seamount in the Pacific Ocean, and resequencing of the two type strains Streptomyces lonarensis strain NCL 716 and Streptomyces bohaiensis strain 11A07.</title>
        <authorList>
            <person name="Loughran R.M."/>
            <person name="Pfannmuller K.M."/>
            <person name="Wasson B.J."/>
            <person name="Deadmond M.C."/>
            <person name="Paddock B.E."/>
            <person name="Koyack M.J."/>
            <person name="Gallegos D.A."/>
            <person name="Mitchell E.A."/>
            <person name="Ushijima B."/>
            <person name="Saw J.H."/>
            <person name="Mcphail K.L."/>
            <person name="Videau P."/>
        </authorList>
    </citation>
    <scope>NUCLEOTIDE SEQUENCE [LARGE SCALE GENOMIC DNA]</scope>
    <source>
        <strain evidence="3 4">11A07</strain>
    </source>
</reference>
<name>A0ABX1C994_9ACTN</name>
<protein>
    <submittedName>
        <fullName evidence="3">Uncharacterized protein</fullName>
    </submittedName>
</protein>
<dbReference type="PANTHER" id="PTHR46696:SF1">
    <property type="entry name" value="CYTOCHROME P450 YJIB-RELATED"/>
    <property type="match status" value="1"/>
</dbReference>
<evidence type="ECO:0000256" key="1">
    <source>
        <dbReference type="ARBA" id="ARBA00010617"/>
    </source>
</evidence>